<evidence type="ECO:0000313" key="2">
    <source>
        <dbReference type="EMBL" id="GGI82970.1"/>
    </source>
</evidence>
<accession>A0A830ELF1</accession>
<keyword evidence="1" id="KW-1133">Transmembrane helix</keyword>
<comment type="caution">
    <text evidence="2">The sequence shown here is derived from an EMBL/GenBank/DDBJ whole genome shotgun (WGS) entry which is preliminary data.</text>
</comment>
<evidence type="ECO:0000256" key="1">
    <source>
        <dbReference type="SAM" id="Phobius"/>
    </source>
</evidence>
<reference evidence="2" key="1">
    <citation type="journal article" date="2014" name="Int. J. Syst. Evol. Microbiol.">
        <title>Complete genome sequence of Corynebacterium casei LMG S-19264T (=DSM 44701T), isolated from a smear-ripened cheese.</title>
        <authorList>
            <consortium name="US DOE Joint Genome Institute (JGI-PGF)"/>
            <person name="Walter F."/>
            <person name="Albersmeier A."/>
            <person name="Kalinowski J."/>
            <person name="Ruckert C."/>
        </authorList>
    </citation>
    <scope>NUCLEOTIDE SEQUENCE</scope>
    <source>
        <strain evidence="2">JCM 11219</strain>
    </source>
</reference>
<dbReference type="EMBL" id="BMNM01000009">
    <property type="protein sequence ID" value="GGI82970.1"/>
    <property type="molecule type" value="Genomic_DNA"/>
</dbReference>
<keyword evidence="1" id="KW-0472">Membrane</keyword>
<reference evidence="2" key="2">
    <citation type="submission" date="2020-09" db="EMBL/GenBank/DDBJ databases">
        <authorList>
            <person name="Sun Q."/>
            <person name="Ohkuma M."/>
        </authorList>
    </citation>
    <scope>NUCLEOTIDE SEQUENCE</scope>
    <source>
        <strain evidence="2">JCM 11219</strain>
    </source>
</reference>
<keyword evidence="1" id="KW-0812">Transmembrane</keyword>
<dbReference type="AlphaFoldDB" id="A0A830ELF1"/>
<protein>
    <submittedName>
        <fullName evidence="2">Uncharacterized protein</fullName>
    </submittedName>
</protein>
<sequence>MPRVYNVMVSTLDNITINLDVYSKYLIPIHLSNPAYIVVVLNNSYPLPVYVFDELGHSLTPLSYRQERGVYLLAYPLLNHGNYSLVLFNDYPEPINVSLSITELSQYLINNALVINLIMDFGAVMFLFGIALILMKVLYAARFRVISDTKA</sequence>
<evidence type="ECO:0000313" key="3">
    <source>
        <dbReference type="Proteomes" id="UP000657075"/>
    </source>
</evidence>
<proteinExistence type="predicted"/>
<dbReference type="Proteomes" id="UP000657075">
    <property type="component" value="Unassembled WGS sequence"/>
</dbReference>
<organism evidence="2 3">
    <name type="scientific">Vulcanisaeta souniana JCM 11219</name>
    <dbReference type="NCBI Taxonomy" id="1293586"/>
    <lineage>
        <taxon>Archaea</taxon>
        <taxon>Thermoproteota</taxon>
        <taxon>Thermoprotei</taxon>
        <taxon>Thermoproteales</taxon>
        <taxon>Thermoproteaceae</taxon>
        <taxon>Vulcanisaeta</taxon>
    </lineage>
</organism>
<name>A0A830ELF1_9CREN</name>
<feature type="transmembrane region" description="Helical" evidence="1">
    <location>
        <begin position="108"/>
        <end position="134"/>
    </location>
</feature>
<gene>
    <name evidence="2" type="ORF">GCM10007112_19670</name>
</gene>